<dbReference type="RefSeq" id="WP_005777873.1">
    <property type="nucleotide sequence ID" value="NZ_CABJEQ010000001.1"/>
</dbReference>
<dbReference type="EMBL" id="JAPTZU010000001">
    <property type="protein sequence ID" value="MCZ2686167.1"/>
    <property type="molecule type" value="Genomic_DNA"/>
</dbReference>
<dbReference type="Proteomes" id="UP000036847">
    <property type="component" value="Chromosome"/>
</dbReference>
<reference evidence="1" key="1">
    <citation type="book" date="2014" name="THE 24TH EUROPEAN CONGRESS OF CLINICAL MICROBIOLOGY AND INFECTIOUS DISEASES" publisher="ECCMID 2014" city="Barcelona, Spain">
        <title>Identification of resistance genes in three multidrug-resistant Bacteroides fragilis isolates by whole genome sequencing.</title>
        <editorList>
            <person name="Unknown"/>
            <person name="A."/>
        </editorList>
        <authorList>
            <person name="Sydenham T.V."/>
            <person name="Hasman H."/>
            <person name="Wang M."/>
            <person name="Soki J."/>
            <person name="Nagy E."/>
            <person name="Justesen U.S."/>
        </authorList>
    </citation>
    <scope>NUCLEOTIDE SEQUENCE</scope>
    <source>
        <strain evidence="1">DCMOUH0018B</strain>
        <strain evidence="5">DCMSKEJBY0001B</strain>
    </source>
</reference>
<evidence type="ECO:0000313" key="11">
    <source>
        <dbReference type="Proteomes" id="UP000036847"/>
    </source>
</evidence>
<dbReference type="EMBL" id="QRJE01000004">
    <property type="protein sequence ID" value="RHH15405.1"/>
    <property type="molecule type" value="Genomic_DNA"/>
</dbReference>
<evidence type="ECO:0000313" key="2">
    <source>
        <dbReference type="EMBL" id="MCZ2654510.1"/>
    </source>
</evidence>
<dbReference type="EMBL" id="QSDG01000011">
    <property type="protein sequence ID" value="RGY67984.1"/>
    <property type="molecule type" value="Genomic_DNA"/>
</dbReference>
<protein>
    <submittedName>
        <fullName evidence="1">DNA-binding protein</fullName>
    </submittedName>
</protein>
<dbReference type="Proteomes" id="UP000284614">
    <property type="component" value="Unassembled WGS sequence"/>
</dbReference>
<dbReference type="EMBL" id="JMZZ02000106">
    <property type="protein sequence ID" value="KFX75062.1"/>
    <property type="molecule type" value="Genomic_DNA"/>
</dbReference>
<evidence type="ECO:0000313" key="15">
    <source>
        <dbReference type="Proteomes" id="UP000501467"/>
    </source>
</evidence>
<evidence type="ECO:0000313" key="8">
    <source>
        <dbReference type="EMBL" id="RGY67984.1"/>
    </source>
</evidence>
<evidence type="ECO:0000313" key="14">
    <source>
        <dbReference type="Proteomes" id="UP000286270"/>
    </source>
</evidence>
<dbReference type="Proteomes" id="UP000286270">
    <property type="component" value="Unassembled WGS sequence"/>
</dbReference>
<evidence type="ECO:0000313" key="7">
    <source>
        <dbReference type="EMBL" id="RGV56681.1"/>
    </source>
</evidence>
<dbReference type="GeneID" id="99671866"/>
<dbReference type="EMBL" id="CP054003">
    <property type="protein sequence ID" value="QKH83401.1"/>
    <property type="molecule type" value="Genomic_DNA"/>
</dbReference>
<organism evidence="1">
    <name type="scientific">Bacteroides fragilis</name>
    <dbReference type="NCBI Taxonomy" id="817"/>
    <lineage>
        <taxon>Bacteria</taxon>
        <taxon>Pseudomonadati</taxon>
        <taxon>Bacteroidota</taxon>
        <taxon>Bacteroidia</taxon>
        <taxon>Bacteroidales</taxon>
        <taxon>Bacteroidaceae</taxon>
        <taxon>Bacteroides</taxon>
    </lineage>
</organism>
<reference evidence="12 13" key="3">
    <citation type="submission" date="2018-08" db="EMBL/GenBank/DDBJ databases">
        <title>A genome reference for cultivated species of the human gut microbiota.</title>
        <authorList>
            <person name="Zou Y."/>
            <person name="Xue W."/>
            <person name="Luo G."/>
        </authorList>
    </citation>
    <scope>NUCLEOTIDE SEQUENCE [LARGE SCALE GENOMIC DNA]</scope>
    <source>
        <strain evidence="7 14">AF14-26</strain>
        <strain evidence="9 12">AM18-6</strain>
        <strain evidence="8 13">OF01-1</strain>
    </source>
</reference>
<reference evidence="6 15" key="5">
    <citation type="submission" date="2020-05" db="EMBL/GenBank/DDBJ databases">
        <title>FDA dAtabase for Regulatory Grade micrObial Sequences (FDA-ARGOS): Supporting development and validation of Infectious Disease Dx tests.</title>
        <authorList>
            <person name="Bojja K."/>
            <person name="Kessler A."/>
            <person name="Tallon L."/>
            <person name="Sadzewicz L."/>
            <person name="Zhao X."/>
            <person name="Vavikolanu K."/>
            <person name="Mehta A."/>
            <person name="Aluvathingal J."/>
            <person name="Nadendla S."/>
            <person name="Myers T."/>
            <person name="Yan Y."/>
            <person name="Sichtig H."/>
        </authorList>
    </citation>
    <scope>NUCLEOTIDE SEQUENCE [LARGE SCALE GENOMIC DNA]</scope>
    <source>
        <strain evidence="6 15">FDAARGOS_763</strain>
    </source>
</reference>
<evidence type="ECO:0000313" key="13">
    <source>
        <dbReference type="Proteomes" id="UP000284614"/>
    </source>
</evidence>
<keyword evidence="1" id="KW-0238">DNA-binding</keyword>
<evidence type="ECO:0000313" key="4">
    <source>
        <dbReference type="EMBL" id="QCQ37571.1"/>
    </source>
</evidence>
<evidence type="ECO:0000313" key="10">
    <source>
        <dbReference type="Proteomes" id="UP000028294"/>
    </source>
</evidence>
<reference evidence="2" key="6">
    <citation type="submission" date="2022-12" db="EMBL/GenBank/DDBJ databases">
        <title>Development of a Multilocus Sequence Typing Scheme for Bacteroides fragilis Based on Whole Genome Sequencing Data and Clinical Application.</title>
        <authorList>
            <person name="Nielsen F.D."/>
            <person name="Justesen U.S."/>
        </authorList>
    </citation>
    <scope>NUCLEOTIDE SEQUENCE</scope>
    <source>
        <strain evidence="3">BF_AM_ODE_DK_2015_4</strain>
        <strain evidence="2">BF_BC_ODE_DK_2015_2</strain>
    </source>
</reference>
<accession>A0A081UE15</accession>
<reference evidence="10 11" key="4">
    <citation type="submission" date="2019-03" db="EMBL/GenBank/DDBJ databases">
        <title>Complete genome assembly of MDR B. fragilis.</title>
        <authorList>
            <person name="Sydenham T.V."/>
            <person name="Hasman H."/>
            <person name="Justesen U.S."/>
        </authorList>
    </citation>
    <scope>NUCLEOTIDE SEQUENCE [LARGE SCALE GENOMIC DNA]</scope>
    <source>
        <strain evidence="4 10">DCMOUH0067B</strain>
        <strain evidence="5 11">DCMSKEJBY0001B</strain>
    </source>
</reference>
<dbReference type="EMBL" id="CP036553">
    <property type="protein sequence ID" value="QCQ37571.1"/>
    <property type="molecule type" value="Genomic_DNA"/>
</dbReference>
<dbReference type="GO" id="GO:0003677">
    <property type="term" value="F:DNA binding"/>
    <property type="evidence" value="ECO:0007669"/>
    <property type="project" value="UniProtKB-KW"/>
</dbReference>
<gene>
    <name evidence="9" type="ORF">DW228_02590</name>
    <name evidence="7" type="ORF">DWW08_06865</name>
    <name evidence="8" type="ORF">DXA27_13050</name>
    <name evidence="5" type="ORF">EC80_016535</name>
    <name evidence="1" type="ORF">EE52_0209475</name>
    <name evidence="6" type="ORF">FOC69_03120</name>
    <name evidence="4" type="ORF">IA74_016490</name>
    <name evidence="2" type="ORF">O1422_10085</name>
    <name evidence="3" type="ORF">O1433_01425</name>
</gene>
<evidence type="ECO:0000313" key="1">
    <source>
        <dbReference type="EMBL" id="KFX75062.1"/>
    </source>
</evidence>
<evidence type="ECO:0000313" key="12">
    <source>
        <dbReference type="Proteomes" id="UP000266644"/>
    </source>
</evidence>
<name>A0A081UE15_BACFG</name>
<dbReference type="Proteomes" id="UP000501467">
    <property type="component" value="Chromosome"/>
</dbReference>
<dbReference type="Proteomes" id="UP000028294">
    <property type="component" value="Chromosome"/>
</dbReference>
<evidence type="ECO:0000313" key="5">
    <source>
        <dbReference type="EMBL" id="QCQ46338.1"/>
    </source>
</evidence>
<proteinExistence type="predicted"/>
<dbReference type="Proteomes" id="UP000266644">
    <property type="component" value="Unassembled WGS sequence"/>
</dbReference>
<dbReference type="EMBL" id="QRZH01000004">
    <property type="protein sequence ID" value="RGV56681.1"/>
    <property type="molecule type" value="Genomic_DNA"/>
</dbReference>
<reference evidence="1" key="2">
    <citation type="submission" date="2014-07" db="EMBL/GenBank/DDBJ databases">
        <title>Genetics and epidemiology of antimicrobial resistance in B. fragilis group.</title>
        <authorList>
            <person name="Sydenham T.V."/>
            <person name="Hasman H."/>
            <person name="Kemp M."/>
            <person name="Justesen U.S."/>
        </authorList>
    </citation>
    <scope>NUCLEOTIDE SEQUENCE [LARGE SCALE GENOMIC DNA]</scope>
    <source>
        <strain evidence="1">DCMOUH0018B</strain>
    </source>
</reference>
<evidence type="ECO:0000313" key="9">
    <source>
        <dbReference type="EMBL" id="RHH15405.1"/>
    </source>
</evidence>
<evidence type="ECO:0000313" key="6">
    <source>
        <dbReference type="EMBL" id="QKH83401.1"/>
    </source>
</evidence>
<dbReference type="AlphaFoldDB" id="A0A081UE15"/>
<dbReference type="PATRIC" id="fig|817.51.peg.4500"/>
<sequence>MRTITFNELRKIKDSLPSGSMHRIADELNLNVDTVRNFFGGHNFKEGKSVGIHLEPGPDGGLVMIDDTTVLDRALRILDELNMRKEEATEAMQA</sequence>
<dbReference type="EMBL" id="CP036546">
    <property type="protein sequence ID" value="QCQ46338.1"/>
    <property type="molecule type" value="Genomic_DNA"/>
</dbReference>
<evidence type="ECO:0000313" key="3">
    <source>
        <dbReference type="EMBL" id="MCZ2686167.1"/>
    </source>
</evidence>
<dbReference type="EMBL" id="JAPUAC010000006">
    <property type="protein sequence ID" value="MCZ2654510.1"/>
    <property type="molecule type" value="Genomic_DNA"/>
</dbReference>
<dbReference type="Proteomes" id="UP001079672">
    <property type="component" value="Unassembled WGS sequence"/>
</dbReference>
<dbReference type="OrthoDB" id="1121150at2"/>
<dbReference type="Proteomes" id="UP001075704">
    <property type="component" value="Unassembled WGS sequence"/>
</dbReference>